<dbReference type="PROSITE" id="PS00108">
    <property type="entry name" value="PROTEIN_KINASE_ST"/>
    <property type="match status" value="1"/>
</dbReference>
<feature type="binding site" evidence="3">
    <location>
        <position position="48"/>
    </location>
    <ligand>
        <name>ATP</name>
        <dbReference type="ChEBI" id="CHEBI:30616"/>
    </ligand>
</feature>
<dbReference type="PANTHER" id="PTHR22967">
    <property type="entry name" value="SERINE/THREONINE PROTEIN KINASE"/>
    <property type="match status" value="1"/>
</dbReference>
<dbReference type="PIRSF" id="PIRSF000654">
    <property type="entry name" value="Integrin-linked_kinase"/>
    <property type="match status" value="1"/>
</dbReference>
<dbReference type="EMBL" id="GL883010">
    <property type="protein sequence ID" value="EGG20592.1"/>
    <property type="molecule type" value="Genomic_DNA"/>
</dbReference>
<comment type="similarity">
    <text evidence="4">Belongs to the protein kinase superfamily.</text>
</comment>
<dbReference type="GO" id="GO:0005737">
    <property type="term" value="C:cytoplasm"/>
    <property type="evidence" value="ECO:0007669"/>
    <property type="project" value="TreeGrafter"/>
</dbReference>
<dbReference type="GeneID" id="14872837"/>
<evidence type="ECO:0000259" key="5">
    <source>
        <dbReference type="PROSITE" id="PS50011"/>
    </source>
</evidence>
<dbReference type="KEGG" id="dfa:DFA_00453"/>
<dbReference type="InterPro" id="IPR008271">
    <property type="entry name" value="Ser/Thr_kinase_AS"/>
</dbReference>
<dbReference type="GO" id="GO:0005524">
    <property type="term" value="F:ATP binding"/>
    <property type="evidence" value="ECO:0007669"/>
    <property type="project" value="UniProtKB-UniRule"/>
</dbReference>
<dbReference type="Gene3D" id="1.10.510.10">
    <property type="entry name" value="Transferase(Phosphotransferase) domain 1"/>
    <property type="match status" value="1"/>
</dbReference>
<dbReference type="PROSITE" id="PS50011">
    <property type="entry name" value="PROTEIN_KINASE_DOM"/>
    <property type="match status" value="1"/>
</dbReference>
<dbReference type="InterPro" id="IPR011009">
    <property type="entry name" value="Kinase-like_dom_sf"/>
</dbReference>
<dbReference type="PANTHER" id="PTHR22967:SF92">
    <property type="entry name" value="LD17053P"/>
    <property type="match status" value="1"/>
</dbReference>
<dbReference type="PROSITE" id="PS00107">
    <property type="entry name" value="PROTEIN_KINASE_ATP"/>
    <property type="match status" value="1"/>
</dbReference>
<reference evidence="7" key="1">
    <citation type="journal article" date="2011" name="Genome Res.">
        <title>Phylogeny-wide analysis of social amoeba genomes highlights ancient origins for complex intercellular communication.</title>
        <authorList>
            <person name="Heidel A.J."/>
            <person name="Lawal H.M."/>
            <person name="Felder M."/>
            <person name="Schilde C."/>
            <person name="Helps N.R."/>
            <person name="Tunggal B."/>
            <person name="Rivero F."/>
            <person name="John U."/>
            <person name="Schleicher M."/>
            <person name="Eichinger L."/>
            <person name="Platzer M."/>
            <person name="Noegel A.A."/>
            <person name="Schaap P."/>
            <person name="Gloeckner G."/>
        </authorList>
    </citation>
    <scope>NUCLEOTIDE SEQUENCE [LARGE SCALE GENOMIC DNA]</scope>
    <source>
        <strain evidence="7">SH3</strain>
    </source>
</reference>
<gene>
    <name evidence="6" type="ORF">DFA_00453</name>
</gene>
<accession>F4PRZ4</accession>
<proteinExistence type="inferred from homology"/>
<evidence type="ECO:0000256" key="4">
    <source>
        <dbReference type="RuleBase" id="RU000304"/>
    </source>
</evidence>
<dbReference type="SMART" id="SM00220">
    <property type="entry name" value="S_TKc"/>
    <property type="match status" value="1"/>
</dbReference>
<keyword evidence="4" id="KW-0723">Serine/threonine-protein kinase</keyword>
<organism evidence="6 7">
    <name type="scientific">Cavenderia fasciculata</name>
    <name type="common">Slime mold</name>
    <name type="synonym">Dictyostelium fasciculatum</name>
    <dbReference type="NCBI Taxonomy" id="261658"/>
    <lineage>
        <taxon>Eukaryota</taxon>
        <taxon>Amoebozoa</taxon>
        <taxon>Evosea</taxon>
        <taxon>Eumycetozoa</taxon>
        <taxon>Dictyostelia</taxon>
        <taxon>Acytosteliales</taxon>
        <taxon>Cavenderiaceae</taxon>
        <taxon>Cavenderia</taxon>
    </lineage>
</organism>
<dbReference type="OMA" id="AMHQYKV"/>
<dbReference type="AlphaFoldDB" id="F4PRZ4"/>
<dbReference type="OrthoDB" id="248923at2759"/>
<dbReference type="Proteomes" id="UP000007797">
    <property type="component" value="Unassembled WGS sequence"/>
</dbReference>
<keyword evidence="2 3" id="KW-0067">ATP-binding</keyword>
<dbReference type="Pfam" id="PF00069">
    <property type="entry name" value="Pkinase"/>
    <property type="match status" value="1"/>
</dbReference>
<dbReference type="GO" id="GO:0004674">
    <property type="term" value="F:protein serine/threonine kinase activity"/>
    <property type="evidence" value="ECO:0007669"/>
    <property type="project" value="UniProtKB-KW"/>
</dbReference>
<name>F4PRZ4_CACFS</name>
<dbReference type="InterPro" id="IPR017441">
    <property type="entry name" value="Protein_kinase_ATP_BS"/>
</dbReference>
<keyword evidence="4" id="KW-0808">Transferase</keyword>
<dbReference type="STRING" id="1054147.F4PRZ4"/>
<feature type="domain" description="Protein kinase" evidence="5">
    <location>
        <begin position="20"/>
        <end position="305"/>
    </location>
</feature>
<dbReference type="RefSeq" id="XP_004358442.1">
    <property type="nucleotide sequence ID" value="XM_004358385.1"/>
</dbReference>
<dbReference type="InterPro" id="IPR000719">
    <property type="entry name" value="Prot_kinase_dom"/>
</dbReference>
<evidence type="ECO:0000256" key="3">
    <source>
        <dbReference type="PROSITE-ProRule" id="PRU10141"/>
    </source>
</evidence>
<dbReference type="SUPFAM" id="SSF56112">
    <property type="entry name" value="Protein kinase-like (PK-like)"/>
    <property type="match status" value="1"/>
</dbReference>
<evidence type="ECO:0000256" key="2">
    <source>
        <dbReference type="ARBA" id="ARBA00022840"/>
    </source>
</evidence>
<evidence type="ECO:0000256" key="1">
    <source>
        <dbReference type="ARBA" id="ARBA00022741"/>
    </source>
</evidence>
<keyword evidence="4" id="KW-0418">Kinase</keyword>
<evidence type="ECO:0000313" key="7">
    <source>
        <dbReference type="Proteomes" id="UP000007797"/>
    </source>
</evidence>
<protein>
    <recommendedName>
        <fullName evidence="5">Protein kinase domain-containing protein</fullName>
    </recommendedName>
</protein>
<keyword evidence="1 3" id="KW-0547">Nucleotide-binding</keyword>
<keyword evidence="7" id="KW-1185">Reference proteome</keyword>
<sequence length="305" mass="34193">MGAIFCHPSERSYNINGKRYTCSRLLGEGGFSFVYLVKDSSGKKYALKSMLCQTPESLNVANKEVNLLRQLNHPNIIKVIDSDTINSVQLDYAKEVLILLPFCKEGTLQDVLDKQRTVNGKSCMISVFTQAEIINIFQQLCQAVLVLHSLQPTPLAHRDLKPGNILLEGENNKPILLDFGSVSEARINVETRKRALEVQEDAEQHSTPMYRAPELFDVATNCTIDERTDVWALGCILYAMAFNKSPFEADESSSVALKVVSGQIEIPPNHKYSQPFIQLIHKMLSHSISNRPFINQILIDLSSIN</sequence>
<evidence type="ECO:0000313" key="6">
    <source>
        <dbReference type="EMBL" id="EGG20592.1"/>
    </source>
</evidence>